<feature type="chain" id="PRO_5044820080" description="Cysteine proteinase inhibitor" evidence="2">
    <location>
        <begin position="27"/>
        <end position="137"/>
    </location>
</feature>
<evidence type="ECO:0000313" key="3">
    <source>
        <dbReference type="EMBL" id="KAL3642325.1"/>
    </source>
</evidence>
<evidence type="ECO:0000313" key="4">
    <source>
        <dbReference type="Proteomes" id="UP001632038"/>
    </source>
</evidence>
<accession>A0ABD3DN94</accession>
<name>A0ABD3DN94_9LAMI</name>
<comment type="caution">
    <text evidence="3">The sequence shown here is derived from an EMBL/GenBank/DDBJ whole genome shotgun (WGS) entry which is preliminary data.</text>
</comment>
<dbReference type="EMBL" id="JAVIJP010000016">
    <property type="protein sequence ID" value="KAL3642325.1"/>
    <property type="molecule type" value="Genomic_DNA"/>
</dbReference>
<gene>
    <name evidence="3" type="ORF">CASFOL_013140</name>
</gene>
<evidence type="ECO:0008006" key="5">
    <source>
        <dbReference type="Google" id="ProtNLM"/>
    </source>
</evidence>
<dbReference type="Gene3D" id="3.10.450.10">
    <property type="match status" value="1"/>
</dbReference>
<proteinExistence type="predicted"/>
<evidence type="ECO:0000256" key="2">
    <source>
        <dbReference type="SAM" id="SignalP"/>
    </source>
</evidence>
<sequence>MALIAISRSVLFVFFIILFISDEIVGVPPRGRHGEPDAYTVALFAVAEHNKQAKTSYTLDHTLYEGTMINEDAFIYDIRIAVKDLKNNRAGIKKYDTKVRIKTTGANANKMKLESFEELIPKSTPGTSTSGSAHKNH</sequence>
<keyword evidence="2" id="KW-0732">Signal</keyword>
<dbReference type="AlphaFoldDB" id="A0ABD3DN94"/>
<reference evidence="4" key="1">
    <citation type="journal article" date="2024" name="IScience">
        <title>Strigolactones Initiate the Formation of Haustorium-like Structures in Castilleja.</title>
        <authorList>
            <person name="Buerger M."/>
            <person name="Peterson D."/>
            <person name="Chory J."/>
        </authorList>
    </citation>
    <scope>NUCLEOTIDE SEQUENCE [LARGE SCALE GENOMIC DNA]</scope>
</reference>
<organism evidence="3 4">
    <name type="scientific">Castilleja foliolosa</name>
    <dbReference type="NCBI Taxonomy" id="1961234"/>
    <lineage>
        <taxon>Eukaryota</taxon>
        <taxon>Viridiplantae</taxon>
        <taxon>Streptophyta</taxon>
        <taxon>Embryophyta</taxon>
        <taxon>Tracheophyta</taxon>
        <taxon>Spermatophyta</taxon>
        <taxon>Magnoliopsida</taxon>
        <taxon>eudicotyledons</taxon>
        <taxon>Gunneridae</taxon>
        <taxon>Pentapetalae</taxon>
        <taxon>asterids</taxon>
        <taxon>lamiids</taxon>
        <taxon>Lamiales</taxon>
        <taxon>Orobanchaceae</taxon>
        <taxon>Pedicularideae</taxon>
        <taxon>Castillejinae</taxon>
        <taxon>Castilleja</taxon>
    </lineage>
</organism>
<dbReference type="Proteomes" id="UP001632038">
    <property type="component" value="Unassembled WGS sequence"/>
</dbReference>
<keyword evidence="4" id="KW-1185">Reference proteome</keyword>
<feature type="signal peptide" evidence="2">
    <location>
        <begin position="1"/>
        <end position="26"/>
    </location>
</feature>
<protein>
    <recommendedName>
        <fullName evidence="5">Cysteine proteinase inhibitor</fullName>
    </recommendedName>
</protein>
<feature type="compositionally biased region" description="Low complexity" evidence="1">
    <location>
        <begin position="123"/>
        <end position="137"/>
    </location>
</feature>
<feature type="region of interest" description="Disordered" evidence="1">
    <location>
        <begin position="118"/>
        <end position="137"/>
    </location>
</feature>
<evidence type="ECO:0000256" key="1">
    <source>
        <dbReference type="SAM" id="MobiDB-lite"/>
    </source>
</evidence>